<dbReference type="Pfam" id="PF00081">
    <property type="entry name" value="Sod_Fe_N"/>
    <property type="match status" value="1"/>
</dbReference>
<evidence type="ECO:0000313" key="8">
    <source>
        <dbReference type="Proteomes" id="UP000319671"/>
    </source>
</evidence>
<dbReference type="InterPro" id="IPR001189">
    <property type="entry name" value="Mn/Fe_SOD"/>
</dbReference>
<dbReference type="RefSeq" id="WP_144563034.1">
    <property type="nucleotide sequence ID" value="NZ_VIVN01000002.1"/>
</dbReference>
<dbReference type="InterPro" id="IPR036324">
    <property type="entry name" value="Mn/Fe_SOD_N_sf"/>
</dbReference>
<accession>A0A561DSB6</accession>
<keyword evidence="3" id="KW-0479">Metal-binding</keyword>
<dbReference type="Gene3D" id="1.10.287.990">
    <property type="entry name" value="Fe,Mn superoxide dismutase (SOD) domain"/>
    <property type="match status" value="1"/>
</dbReference>
<evidence type="ECO:0000256" key="1">
    <source>
        <dbReference type="ARBA" id="ARBA00008714"/>
    </source>
</evidence>
<dbReference type="InterPro" id="IPR019832">
    <property type="entry name" value="Mn/Fe_SOD_C"/>
</dbReference>
<dbReference type="EC" id="1.15.1.1" evidence="2"/>
<feature type="domain" description="Manganese/iron superoxide dismutase C-terminal" evidence="6">
    <location>
        <begin position="183"/>
        <end position="283"/>
    </location>
</feature>
<dbReference type="Gene3D" id="3.55.40.20">
    <property type="entry name" value="Iron/manganese superoxide dismutase, C-terminal domain"/>
    <property type="match status" value="1"/>
</dbReference>
<dbReference type="PANTHER" id="PTHR11404:SF6">
    <property type="entry name" value="SUPEROXIDE DISMUTASE [MN], MITOCHONDRIAL"/>
    <property type="match status" value="1"/>
</dbReference>
<dbReference type="InterPro" id="IPR019831">
    <property type="entry name" value="Mn/Fe_SOD_N"/>
</dbReference>
<keyword evidence="8" id="KW-1185">Reference proteome</keyword>
<evidence type="ECO:0000256" key="4">
    <source>
        <dbReference type="ARBA" id="ARBA00023002"/>
    </source>
</evidence>
<name>A0A561DSB6_9BACI</name>
<evidence type="ECO:0000259" key="5">
    <source>
        <dbReference type="Pfam" id="PF00081"/>
    </source>
</evidence>
<dbReference type="PRINTS" id="PR01703">
    <property type="entry name" value="MNSODISMTASE"/>
</dbReference>
<dbReference type="GO" id="GO:0004784">
    <property type="term" value="F:superoxide dismutase activity"/>
    <property type="evidence" value="ECO:0007669"/>
    <property type="project" value="UniProtKB-EC"/>
</dbReference>
<dbReference type="InterPro" id="IPR019833">
    <property type="entry name" value="Mn/Fe_SOD_BS"/>
</dbReference>
<dbReference type="Pfam" id="PF02777">
    <property type="entry name" value="Sod_Fe_C"/>
    <property type="match status" value="1"/>
</dbReference>
<dbReference type="Proteomes" id="UP000319671">
    <property type="component" value="Unassembled WGS sequence"/>
</dbReference>
<comment type="similarity">
    <text evidence="1">Belongs to the iron/manganese superoxide dismutase family.</text>
</comment>
<evidence type="ECO:0000313" key="7">
    <source>
        <dbReference type="EMBL" id="TWE06241.1"/>
    </source>
</evidence>
<dbReference type="InterPro" id="IPR036314">
    <property type="entry name" value="SOD_C_sf"/>
</dbReference>
<sequence>MGRFSQYVNDLFVWNEQMKQFLQSEHVGQDAELWEKLDEFTELIESTNRELSNEELINLQGKAENIHQQMEYYFRNKQEVGKIWVVEKTLQPGGHTLPELPYAYNALEPYISEEIMRLHHDKHHRSYVDGLNRAEINLKKAREINDFSLIKHWSRELSFHGSGHYLHTIFWKNMSQNGGGSPQGILKGEIEGYFGSFEAFKRQFSEAAKQVEGVGWSLLVWSPRARHLEVLQTERHMLLTQWDTIPLLVLDVWEHAYYLQYKNNRSEYVDKWWNLVNWHDVEMRFEKAADIKWPAF</sequence>
<dbReference type="AlphaFoldDB" id="A0A561DSB6"/>
<dbReference type="GO" id="GO:0046872">
    <property type="term" value="F:metal ion binding"/>
    <property type="evidence" value="ECO:0007669"/>
    <property type="project" value="UniProtKB-KW"/>
</dbReference>
<dbReference type="PANTHER" id="PTHR11404">
    <property type="entry name" value="SUPEROXIDE DISMUTASE 2"/>
    <property type="match status" value="1"/>
</dbReference>
<dbReference type="SUPFAM" id="SSF54719">
    <property type="entry name" value="Fe,Mn superoxide dismutase (SOD), C-terminal domain"/>
    <property type="match status" value="1"/>
</dbReference>
<proteinExistence type="inferred from homology"/>
<comment type="caution">
    <text evidence="7">The sequence shown here is derived from an EMBL/GenBank/DDBJ whole genome shotgun (WGS) entry which is preliminary data.</text>
</comment>
<dbReference type="InterPro" id="IPR050265">
    <property type="entry name" value="Fe/Mn_Superoxide_Dismutase"/>
</dbReference>
<dbReference type="SUPFAM" id="SSF46609">
    <property type="entry name" value="Fe,Mn superoxide dismutase (SOD), N-terminal domain"/>
    <property type="match status" value="1"/>
</dbReference>
<keyword evidence="4" id="KW-0560">Oxidoreductase</keyword>
<evidence type="ECO:0000259" key="6">
    <source>
        <dbReference type="Pfam" id="PF02777"/>
    </source>
</evidence>
<reference evidence="7 8" key="1">
    <citation type="submission" date="2019-06" db="EMBL/GenBank/DDBJ databases">
        <title>Sorghum-associated microbial communities from plants grown in Nebraska, USA.</title>
        <authorList>
            <person name="Schachtman D."/>
        </authorList>
    </citation>
    <scope>NUCLEOTIDE SEQUENCE [LARGE SCALE GENOMIC DNA]</scope>
    <source>
        <strain evidence="7 8">2482</strain>
    </source>
</reference>
<evidence type="ECO:0000256" key="3">
    <source>
        <dbReference type="ARBA" id="ARBA00022723"/>
    </source>
</evidence>
<dbReference type="FunFam" id="3.55.40.20:FF:000004">
    <property type="entry name" value="Superoxide dismutase [Fe]"/>
    <property type="match status" value="1"/>
</dbReference>
<organism evidence="7 8">
    <name type="scientific">Neobacillus bataviensis</name>
    <dbReference type="NCBI Taxonomy" id="220685"/>
    <lineage>
        <taxon>Bacteria</taxon>
        <taxon>Bacillati</taxon>
        <taxon>Bacillota</taxon>
        <taxon>Bacilli</taxon>
        <taxon>Bacillales</taxon>
        <taxon>Bacillaceae</taxon>
        <taxon>Neobacillus</taxon>
    </lineage>
</organism>
<dbReference type="FunFam" id="1.10.287.990:FF:000001">
    <property type="entry name" value="Superoxide dismutase"/>
    <property type="match status" value="1"/>
</dbReference>
<dbReference type="PROSITE" id="PS00088">
    <property type="entry name" value="SOD_MN"/>
    <property type="match status" value="1"/>
</dbReference>
<gene>
    <name evidence="7" type="ORF">FB550_102261</name>
</gene>
<evidence type="ECO:0000256" key="2">
    <source>
        <dbReference type="ARBA" id="ARBA00012682"/>
    </source>
</evidence>
<protein>
    <recommendedName>
        <fullName evidence="2">superoxide dismutase</fullName>
        <ecNumber evidence="2">1.15.1.1</ecNumber>
    </recommendedName>
</protein>
<dbReference type="EMBL" id="VIVN01000002">
    <property type="protein sequence ID" value="TWE06241.1"/>
    <property type="molecule type" value="Genomic_DNA"/>
</dbReference>
<feature type="domain" description="Manganese/iron superoxide dismutase N-terminal" evidence="5">
    <location>
        <begin position="95"/>
        <end position="175"/>
    </location>
</feature>